<evidence type="ECO:0000259" key="2">
    <source>
        <dbReference type="Pfam" id="PF13480"/>
    </source>
</evidence>
<name>A0A852X4M1_9MICO</name>
<evidence type="ECO:0000313" key="3">
    <source>
        <dbReference type="EMBL" id="NYG37397.1"/>
    </source>
</evidence>
<dbReference type="AlphaFoldDB" id="A0A852X4M1"/>
<reference evidence="3 4" key="1">
    <citation type="submission" date="2020-07" db="EMBL/GenBank/DDBJ databases">
        <title>Sequencing the genomes of 1000 actinobacteria strains.</title>
        <authorList>
            <person name="Klenk H.-P."/>
        </authorList>
    </citation>
    <scope>NUCLEOTIDE SEQUENCE [LARGE SCALE GENOMIC DNA]</scope>
    <source>
        <strain evidence="3 4">DSM 24723</strain>
    </source>
</reference>
<dbReference type="RefSeq" id="WP_179462765.1">
    <property type="nucleotide sequence ID" value="NZ_JACBZX010000001.1"/>
</dbReference>
<feature type="region of interest" description="Disordered" evidence="1">
    <location>
        <begin position="1"/>
        <end position="26"/>
    </location>
</feature>
<dbReference type="GO" id="GO:0016740">
    <property type="term" value="F:transferase activity"/>
    <property type="evidence" value="ECO:0007669"/>
    <property type="project" value="UniProtKB-KW"/>
</dbReference>
<comment type="caution">
    <text evidence="3">The sequence shown here is derived from an EMBL/GenBank/DDBJ whole genome shotgun (WGS) entry which is preliminary data.</text>
</comment>
<keyword evidence="4" id="KW-1185">Reference proteome</keyword>
<dbReference type="EMBL" id="JACBZX010000001">
    <property type="protein sequence ID" value="NYG37397.1"/>
    <property type="molecule type" value="Genomic_DNA"/>
</dbReference>
<sequence>MTAGTAPAPTTPTLGSRAGVRAGDPADPREHLLALHEHARVPLGSHARELLPWAATAGRAVSPLTVDRPGAGLGAAALLEERRRRTPLGDLRTVRLAGHGHLDHQRLVAVDADAAVALAEALLARLGRDRAWYVDLEQLPVDDPVTAALHARTGTALLTPGDPTPQLDWPLVRDEHTWARKKARQNARRAERALDASGTRWQVDRLAEPDEVRAALPETLRLRRARELALSRADEFADPRRARAHTELVADLAGRGQVELWRLVHDGELLAYLLAAHDHDRVRLLDHRMRPGAEGHSPSDVLFGRALQRWHADPAITGVDFGRGRTGLKQRLSNNELPTQRLQLWSHPRLAAAHLGGRRWAEQARQRLRDTRDASPAAQQLVRAVRRAQTYTGPSRPRGTASWGASPPGRDTSRSMSTTPGGGVRAG</sequence>
<proteinExistence type="predicted"/>
<organism evidence="3 4">
    <name type="scientific">Janibacter alkaliphilus</name>
    <dbReference type="NCBI Taxonomy" id="1069963"/>
    <lineage>
        <taxon>Bacteria</taxon>
        <taxon>Bacillati</taxon>
        <taxon>Actinomycetota</taxon>
        <taxon>Actinomycetes</taxon>
        <taxon>Micrococcales</taxon>
        <taxon>Intrasporangiaceae</taxon>
        <taxon>Janibacter</taxon>
    </lineage>
</organism>
<feature type="compositionally biased region" description="Low complexity" evidence="1">
    <location>
        <begin position="1"/>
        <end position="13"/>
    </location>
</feature>
<gene>
    <name evidence="3" type="ORF">BJY28_001866</name>
</gene>
<keyword evidence="3" id="KW-0808">Transferase</keyword>
<feature type="region of interest" description="Disordered" evidence="1">
    <location>
        <begin position="387"/>
        <end position="427"/>
    </location>
</feature>
<protein>
    <submittedName>
        <fullName evidence="3">CelD/BcsL family acetyltransferase involved in cellulose biosynthesis</fullName>
    </submittedName>
</protein>
<evidence type="ECO:0000313" key="4">
    <source>
        <dbReference type="Proteomes" id="UP000592181"/>
    </source>
</evidence>
<evidence type="ECO:0000256" key="1">
    <source>
        <dbReference type="SAM" id="MobiDB-lite"/>
    </source>
</evidence>
<accession>A0A852X4M1</accession>
<dbReference type="InterPro" id="IPR016181">
    <property type="entry name" value="Acyl_CoA_acyltransferase"/>
</dbReference>
<feature type="domain" description="BioF2-like acetyltransferase" evidence="2">
    <location>
        <begin position="181"/>
        <end position="329"/>
    </location>
</feature>
<dbReference type="Pfam" id="PF13480">
    <property type="entry name" value="Acetyltransf_6"/>
    <property type="match status" value="1"/>
</dbReference>
<dbReference type="SUPFAM" id="SSF55729">
    <property type="entry name" value="Acyl-CoA N-acyltransferases (Nat)"/>
    <property type="match status" value="1"/>
</dbReference>
<dbReference type="InterPro" id="IPR038740">
    <property type="entry name" value="BioF2-like_GNAT_dom"/>
</dbReference>
<dbReference type="Proteomes" id="UP000592181">
    <property type="component" value="Unassembled WGS sequence"/>
</dbReference>